<dbReference type="Gene3D" id="2.70.98.10">
    <property type="match status" value="1"/>
</dbReference>
<dbReference type="GO" id="GO:0006006">
    <property type="term" value="P:glucose metabolic process"/>
    <property type="evidence" value="ECO:0007669"/>
    <property type="project" value="TreeGrafter"/>
</dbReference>
<dbReference type="InterPro" id="IPR008183">
    <property type="entry name" value="Aldose_1/G6P_1-epimerase"/>
</dbReference>
<accession>A0AAX4NIG9</accession>
<protein>
    <submittedName>
        <fullName evidence="1">Aldose 1-epimerase</fullName>
    </submittedName>
</protein>
<reference evidence="1 2" key="1">
    <citation type="submission" date="2023-09" db="EMBL/GenBank/DDBJ databases">
        <authorList>
            <person name="Golyshina O.V."/>
            <person name="Lunev E.A."/>
            <person name="Bargiela R."/>
            <person name="Gaines M.C."/>
            <person name="Daum B."/>
            <person name="Bale N.J."/>
            <person name="Koenen M."/>
            <person name="Sinninghe Damst J.S."/>
            <person name="Yakimov M."/>
            <person name="Golyshin P.N."/>
        </authorList>
    </citation>
    <scope>NUCLEOTIDE SEQUENCE [LARGE SCALE GENOMIC DNA]</scope>
    <source>
        <strain evidence="1 2">M1</strain>
    </source>
</reference>
<dbReference type="KEGG" id="omr:OXIME_001123"/>
<dbReference type="Pfam" id="PF01263">
    <property type="entry name" value="Aldose_epim"/>
    <property type="match status" value="1"/>
</dbReference>
<dbReference type="RefSeq" id="WP_393970881.1">
    <property type="nucleotide sequence ID" value="NZ_CP133772.1"/>
</dbReference>
<dbReference type="SUPFAM" id="SSF74650">
    <property type="entry name" value="Galactose mutarotase-like"/>
    <property type="match status" value="1"/>
</dbReference>
<proteinExistence type="predicted"/>
<dbReference type="GeneID" id="95967860"/>
<dbReference type="EMBL" id="CP133772">
    <property type="protein sequence ID" value="WYY00546.1"/>
    <property type="molecule type" value="Genomic_DNA"/>
</dbReference>
<sequence>MEIKFRDSLAEIHQLGAYVSKLFIDGIEILKESNDGKDTHGGSAVLIPYANRVRDHVYRFEGREYQLPANSGNHSIHGLVRHVKWDILKMKEDSVELGYALSDPGYPSRVHNIVKYSINNDSFTTRFEIENIGERDSPVMIGAHPYFLTHGEWDITADKPVKRLEYVDGYFPTGQMSDFSMHQVTSKSGTVFDNCFLGGGELNLHNGMNNILIERENMPYFQVYNGEYAEGKSVAIEPMTGAPNSFNNGIGLITMEPGGKFFCSYTISLIE</sequence>
<dbReference type="GO" id="GO:0004034">
    <property type="term" value="F:aldose 1-epimerase activity"/>
    <property type="evidence" value="ECO:0007669"/>
    <property type="project" value="TreeGrafter"/>
</dbReference>
<dbReference type="GO" id="GO:0033499">
    <property type="term" value="P:galactose catabolic process via UDP-galactose, Leloir pathway"/>
    <property type="evidence" value="ECO:0007669"/>
    <property type="project" value="TreeGrafter"/>
</dbReference>
<name>A0AAX4NIG9_9ARCH</name>
<dbReference type="InterPro" id="IPR014718">
    <property type="entry name" value="GH-type_carb-bd"/>
</dbReference>
<evidence type="ECO:0000313" key="1">
    <source>
        <dbReference type="EMBL" id="WYY00546.1"/>
    </source>
</evidence>
<dbReference type="AlphaFoldDB" id="A0AAX4NIG9"/>
<dbReference type="GO" id="GO:0030246">
    <property type="term" value="F:carbohydrate binding"/>
    <property type="evidence" value="ECO:0007669"/>
    <property type="project" value="InterPro"/>
</dbReference>
<dbReference type="CDD" id="cd01081">
    <property type="entry name" value="Aldose_epim"/>
    <property type="match status" value="1"/>
</dbReference>
<dbReference type="PANTHER" id="PTHR10091:SF0">
    <property type="entry name" value="GALACTOSE MUTAROTASE"/>
    <property type="match status" value="1"/>
</dbReference>
<gene>
    <name evidence="1" type="ORF">OXIME_001123</name>
</gene>
<dbReference type="Proteomes" id="UP001451606">
    <property type="component" value="Chromosome"/>
</dbReference>
<keyword evidence="2" id="KW-1185">Reference proteome</keyword>
<dbReference type="PANTHER" id="PTHR10091">
    <property type="entry name" value="ALDOSE-1-EPIMERASE"/>
    <property type="match status" value="1"/>
</dbReference>
<dbReference type="InterPro" id="IPR011013">
    <property type="entry name" value="Gal_mutarotase_sf_dom"/>
</dbReference>
<evidence type="ECO:0000313" key="2">
    <source>
        <dbReference type="Proteomes" id="UP001451606"/>
    </source>
</evidence>
<organism evidence="1 2">
    <name type="scientific">Oxyplasma meridianum</name>
    <dbReference type="NCBI Taxonomy" id="3073602"/>
    <lineage>
        <taxon>Archaea</taxon>
        <taxon>Methanobacteriati</taxon>
        <taxon>Thermoplasmatota</taxon>
        <taxon>Thermoplasmata</taxon>
        <taxon>Thermoplasmatales</taxon>
        <taxon>Thermoplasmataceae</taxon>
        <taxon>Oxyplasma</taxon>
    </lineage>
</organism>